<dbReference type="RefSeq" id="WP_106588675.1">
    <property type="nucleotide sequence ID" value="NZ_PYAV01000007.1"/>
</dbReference>
<evidence type="ECO:0000313" key="2">
    <source>
        <dbReference type="EMBL" id="PSL45023.1"/>
    </source>
</evidence>
<keyword evidence="1" id="KW-0812">Transmembrane</keyword>
<sequence>MKRSFNMRQGQVTLSLEGEEVLALVNAAMKEEVNFQRIEAKSPTFYKVKIDPVDAVRMRSLARSYNVRMKILSKEGWPFALHWLKKQPGFLAGPFFFFFILYMLSNIVWNVDIEGASPEVEHMIEQWMQEEHITPGTSHTELPPLDVLQKEVVSAVDGVTWVGVRLQGTRLKLQVVEQTLPDEADEKNEQHIVSTKRAVVREMYVEQGTAVKEPGDFVQPGEVLISGILNPPEPGEESSDNTPPQSVAAEGEVLGEVWYEADVTFTPGPDLSLLSGEREVAYQMNAFGLTLPIWGNQASEAFTEPVVRANTHSWRIFGYELPLQTKSITYYEQSQQTAELPDDAMEITAVELTSHELKKELPEDAEVTGEKILHRRDENGKVKISLHYQVMQNIAEDAPMIQGD</sequence>
<dbReference type="PIRSF" id="PIRSF029895">
    <property type="entry name" value="SpoIV"/>
    <property type="match status" value="1"/>
</dbReference>
<name>A0A2P8HFQ8_9BACI</name>
<dbReference type="EMBL" id="PYAV01000007">
    <property type="protein sequence ID" value="PSL45023.1"/>
    <property type="molecule type" value="Genomic_DNA"/>
</dbReference>
<dbReference type="AlphaFoldDB" id="A0A2P8HFQ8"/>
<feature type="transmembrane region" description="Helical" evidence="1">
    <location>
        <begin position="89"/>
        <end position="109"/>
    </location>
</feature>
<keyword evidence="1" id="KW-0472">Membrane</keyword>
<dbReference type="Pfam" id="PF06898">
    <property type="entry name" value="YqfD"/>
    <property type="match status" value="1"/>
</dbReference>
<dbReference type="OrthoDB" id="1640349at2"/>
<evidence type="ECO:0000256" key="1">
    <source>
        <dbReference type="SAM" id="Phobius"/>
    </source>
</evidence>
<keyword evidence="3" id="KW-1185">Reference proteome</keyword>
<comment type="caution">
    <text evidence="2">The sequence shown here is derived from an EMBL/GenBank/DDBJ whole genome shotgun (WGS) entry which is preliminary data.</text>
</comment>
<dbReference type="NCBIfam" id="TIGR02876">
    <property type="entry name" value="spore_yqfD"/>
    <property type="match status" value="1"/>
</dbReference>
<evidence type="ECO:0000313" key="3">
    <source>
        <dbReference type="Proteomes" id="UP000242310"/>
    </source>
</evidence>
<keyword evidence="1" id="KW-1133">Transmembrane helix</keyword>
<organism evidence="2 3">
    <name type="scientific">Salsuginibacillus halophilus</name>
    <dbReference type="NCBI Taxonomy" id="517424"/>
    <lineage>
        <taxon>Bacteria</taxon>
        <taxon>Bacillati</taxon>
        <taxon>Bacillota</taxon>
        <taxon>Bacilli</taxon>
        <taxon>Bacillales</taxon>
        <taxon>Bacillaceae</taxon>
        <taxon>Salsuginibacillus</taxon>
    </lineage>
</organism>
<accession>A0A2P8HFQ8</accession>
<protein>
    <recommendedName>
        <fullName evidence="4">Stage IV sporulation protein</fullName>
    </recommendedName>
</protein>
<gene>
    <name evidence="2" type="ORF">B0H94_10728</name>
</gene>
<dbReference type="InterPro" id="IPR010690">
    <property type="entry name" value="YqfD"/>
</dbReference>
<dbReference type="Proteomes" id="UP000242310">
    <property type="component" value="Unassembled WGS sequence"/>
</dbReference>
<proteinExistence type="predicted"/>
<reference evidence="2 3" key="1">
    <citation type="submission" date="2018-03" db="EMBL/GenBank/DDBJ databases">
        <title>Genomic Encyclopedia of Type Strains, Phase III (KMG-III): the genomes of soil and plant-associated and newly described type strains.</title>
        <authorList>
            <person name="Whitman W."/>
        </authorList>
    </citation>
    <scope>NUCLEOTIDE SEQUENCE [LARGE SCALE GENOMIC DNA]</scope>
    <source>
        <strain evidence="2 3">CGMCC 1.07653</strain>
    </source>
</reference>
<evidence type="ECO:0008006" key="4">
    <source>
        <dbReference type="Google" id="ProtNLM"/>
    </source>
</evidence>